<dbReference type="SUPFAM" id="SSF48726">
    <property type="entry name" value="Immunoglobulin"/>
    <property type="match status" value="1"/>
</dbReference>
<feature type="non-terminal residue" evidence="2">
    <location>
        <position position="144"/>
    </location>
</feature>
<feature type="domain" description="Ig-like" evidence="1">
    <location>
        <begin position="26"/>
        <end position="117"/>
    </location>
</feature>
<dbReference type="SMART" id="SM00409">
    <property type="entry name" value="IG"/>
    <property type="match status" value="1"/>
</dbReference>
<evidence type="ECO:0000259" key="1">
    <source>
        <dbReference type="PROSITE" id="PS50835"/>
    </source>
</evidence>
<dbReference type="Pfam" id="PF07679">
    <property type="entry name" value="I-set"/>
    <property type="match status" value="1"/>
</dbReference>
<evidence type="ECO:0000313" key="2">
    <source>
        <dbReference type="EMBL" id="JAS27903.1"/>
    </source>
</evidence>
<reference evidence="2" key="1">
    <citation type="submission" date="2015-12" db="EMBL/GenBank/DDBJ databases">
        <title>De novo transcriptome assembly of four potential Pierce s Disease insect vectors from Arizona vineyards.</title>
        <authorList>
            <person name="Tassone E.E."/>
        </authorList>
    </citation>
    <scope>NUCLEOTIDE SEQUENCE</scope>
</reference>
<feature type="non-terminal residue" evidence="2">
    <location>
        <position position="1"/>
    </location>
</feature>
<dbReference type="InterPro" id="IPR013098">
    <property type="entry name" value="Ig_I-set"/>
</dbReference>
<sequence length="144" mass="16253">AAIMSARFCYYGFTCFAVLHCTGIYGEAIVIKKLVHDSILLPCYTEKLGDNNVKWFKDGNLFWERHNATVELPTNIQLLANQTLELTDLGASDAGDYSCQVIRPEPWGPITQEHTIEVLYPPEIRTIPESNYLEVELGQEVEMG</sequence>
<proteinExistence type="predicted"/>
<dbReference type="InterPro" id="IPR013783">
    <property type="entry name" value="Ig-like_fold"/>
</dbReference>
<accession>A0A1B6DQM2</accession>
<dbReference type="InterPro" id="IPR007110">
    <property type="entry name" value="Ig-like_dom"/>
</dbReference>
<dbReference type="AlphaFoldDB" id="A0A1B6DQM2"/>
<dbReference type="InterPro" id="IPR036179">
    <property type="entry name" value="Ig-like_dom_sf"/>
</dbReference>
<protein>
    <recommendedName>
        <fullName evidence="1">Ig-like domain-containing protein</fullName>
    </recommendedName>
</protein>
<organism evidence="2">
    <name type="scientific">Clastoptera arizonana</name>
    <name type="common">Arizona spittle bug</name>
    <dbReference type="NCBI Taxonomy" id="38151"/>
    <lineage>
        <taxon>Eukaryota</taxon>
        <taxon>Metazoa</taxon>
        <taxon>Ecdysozoa</taxon>
        <taxon>Arthropoda</taxon>
        <taxon>Hexapoda</taxon>
        <taxon>Insecta</taxon>
        <taxon>Pterygota</taxon>
        <taxon>Neoptera</taxon>
        <taxon>Paraneoptera</taxon>
        <taxon>Hemiptera</taxon>
        <taxon>Auchenorrhyncha</taxon>
        <taxon>Cercopoidea</taxon>
        <taxon>Clastopteridae</taxon>
        <taxon>Clastoptera</taxon>
    </lineage>
</organism>
<dbReference type="PROSITE" id="PS50835">
    <property type="entry name" value="IG_LIKE"/>
    <property type="match status" value="1"/>
</dbReference>
<dbReference type="InterPro" id="IPR003599">
    <property type="entry name" value="Ig_sub"/>
</dbReference>
<name>A0A1B6DQM2_9HEMI</name>
<gene>
    <name evidence="2" type="ORF">g.30063</name>
</gene>
<dbReference type="Gene3D" id="2.60.40.10">
    <property type="entry name" value="Immunoglobulins"/>
    <property type="match status" value="1"/>
</dbReference>
<dbReference type="CDD" id="cd00096">
    <property type="entry name" value="Ig"/>
    <property type="match status" value="1"/>
</dbReference>
<dbReference type="EMBL" id="GEDC01009395">
    <property type="protein sequence ID" value="JAS27903.1"/>
    <property type="molecule type" value="Transcribed_RNA"/>
</dbReference>